<reference evidence="1 2" key="1">
    <citation type="submission" date="2018-05" db="EMBL/GenBank/DDBJ databases">
        <title>Marinilabilia rubrum sp. nov., isolated from saltern sediment.</title>
        <authorList>
            <person name="Zhang R."/>
        </authorList>
    </citation>
    <scope>NUCLEOTIDE SEQUENCE [LARGE SCALE GENOMIC DNA]</scope>
    <source>
        <strain evidence="1 2">WTE16</strain>
    </source>
</reference>
<dbReference type="Proteomes" id="UP000244956">
    <property type="component" value="Unassembled WGS sequence"/>
</dbReference>
<dbReference type="EMBL" id="QEWP01000004">
    <property type="protein sequence ID" value="PWE00005.1"/>
    <property type="molecule type" value="Genomic_DNA"/>
</dbReference>
<comment type="caution">
    <text evidence="1">The sequence shown here is derived from an EMBL/GenBank/DDBJ whole genome shotgun (WGS) entry which is preliminary data.</text>
</comment>
<name>A0A2U2BAA8_9BACT</name>
<accession>A0A2U2BAA8</accession>
<dbReference type="OrthoDB" id="8446429at2"/>
<sequence>MKKGSLNDIQILVNKYPDLLNSKLTKKLSSVRDKINWVSPLEKDNYREFKDKEFIEKLELDLSYPLNDFWPNGGAHWDALAKSSSGQVVLLEAKANIPEIVSSPCAATAKESIYKIRKALDETRDYLNINNEADWMGKFYQYTNRIAHLYFLRVKNNIPAFLINLYFLNDHEVNGPKKEEEWKAALEVMKIYLGLKKHKLSKYMADVFIDVNDIKPLEQMINSNQ</sequence>
<keyword evidence="2" id="KW-1185">Reference proteome</keyword>
<dbReference type="RefSeq" id="WP_109263628.1">
    <property type="nucleotide sequence ID" value="NZ_QEWP01000004.1"/>
</dbReference>
<proteinExistence type="predicted"/>
<organism evidence="1 2">
    <name type="scientific">Marinilabilia rubra</name>
    <dbReference type="NCBI Taxonomy" id="2162893"/>
    <lineage>
        <taxon>Bacteria</taxon>
        <taxon>Pseudomonadati</taxon>
        <taxon>Bacteroidota</taxon>
        <taxon>Bacteroidia</taxon>
        <taxon>Marinilabiliales</taxon>
        <taxon>Marinilabiliaceae</taxon>
        <taxon>Marinilabilia</taxon>
    </lineage>
</organism>
<gene>
    <name evidence="1" type="ORF">DDZ16_06475</name>
</gene>
<evidence type="ECO:0000313" key="1">
    <source>
        <dbReference type="EMBL" id="PWE00005.1"/>
    </source>
</evidence>
<evidence type="ECO:0000313" key="2">
    <source>
        <dbReference type="Proteomes" id="UP000244956"/>
    </source>
</evidence>
<protein>
    <submittedName>
        <fullName evidence="1">Uncharacterized protein</fullName>
    </submittedName>
</protein>
<dbReference type="AlphaFoldDB" id="A0A2U2BAA8"/>